<keyword evidence="6 8" id="KW-1133">Transmembrane helix</keyword>
<dbReference type="Gene3D" id="1.10.3470.10">
    <property type="entry name" value="ABC transporter involved in vitamin B12 uptake, BtuC"/>
    <property type="match status" value="1"/>
</dbReference>
<sequence length="352" mass="37227">MTHKKYRALRWNRASFLVDQRALLTLIVLSILFIITIILSLGLGDLFISPIEVVKAIFKQSTAMNNLVVHSFRFPRILLAALAGMGLAVSGAILQGLVRNPLASPDIIGVTNGASLTTVMFLTFFSASGDTSMNVSIQWLPVASFIGALLMGGLVFFLSKRGLSAIKLVLIGIGLSAGAKAFTDLLLILGPTYLASQASIWMTGSVNGASWSSVAFLLIWSILFIGLAQGLARRLNAQAFGEKVAVGIGNNLKGDRILLLILSTALAGGAVAYAGAISFIGLMAPHMARRLVGSNFGSLIPVSALIGGIIVMVSDLIGRTVFTPLEIPAGVFTAAIGAPYFIYLLYKTRKWG</sequence>
<feature type="transmembrane region" description="Helical" evidence="8">
    <location>
        <begin position="209"/>
        <end position="228"/>
    </location>
</feature>
<reference evidence="9" key="2">
    <citation type="submission" date="2020-09" db="EMBL/GenBank/DDBJ databases">
        <authorList>
            <person name="Sun Q."/>
            <person name="Zhou Y."/>
        </authorList>
    </citation>
    <scope>NUCLEOTIDE SEQUENCE</scope>
    <source>
        <strain evidence="9">CGMCC 1.15371</strain>
    </source>
</reference>
<dbReference type="SUPFAM" id="SSF81345">
    <property type="entry name" value="ABC transporter involved in vitamin B12 uptake, BtuC"/>
    <property type="match status" value="1"/>
</dbReference>
<feature type="transmembrane region" description="Helical" evidence="8">
    <location>
        <begin position="77"/>
        <end position="98"/>
    </location>
</feature>
<proteinExistence type="inferred from homology"/>
<evidence type="ECO:0000256" key="3">
    <source>
        <dbReference type="ARBA" id="ARBA00022448"/>
    </source>
</evidence>
<evidence type="ECO:0000256" key="7">
    <source>
        <dbReference type="ARBA" id="ARBA00023136"/>
    </source>
</evidence>
<evidence type="ECO:0000256" key="8">
    <source>
        <dbReference type="SAM" id="Phobius"/>
    </source>
</evidence>
<keyword evidence="7 8" id="KW-0472">Membrane</keyword>
<dbReference type="RefSeq" id="WP_188696093.1">
    <property type="nucleotide sequence ID" value="NZ_BMIR01000016.1"/>
</dbReference>
<feature type="transmembrane region" description="Helical" evidence="8">
    <location>
        <begin position="257"/>
        <end position="284"/>
    </location>
</feature>
<protein>
    <submittedName>
        <fullName evidence="9">Iron ABC transporter permease</fullName>
    </submittedName>
</protein>
<comment type="caution">
    <text evidence="9">The sequence shown here is derived from an EMBL/GenBank/DDBJ whole genome shotgun (WGS) entry which is preliminary data.</text>
</comment>
<keyword evidence="3" id="KW-0813">Transport</keyword>
<evidence type="ECO:0000256" key="6">
    <source>
        <dbReference type="ARBA" id="ARBA00022989"/>
    </source>
</evidence>
<evidence type="ECO:0000313" key="10">
    <source>
        <dbReference type="Proteomes" id="UP000628775"/>
    </source>
</evidence>
<dbReference type="Pfam" id="PF01032">
    <property type="entry name" value="FecCD"/>
    <property type="match status" value="1"/>
</dbReference>
<dbReference type="AlphaFoldDB" id="A0A8J2YK54"/>
<evidence type="ECO:0000256" key="2">
    <source>
        <dbReference type="ARBA" id="ARBA00007935"/>
    </source>
</evidence>
<dbReference type="EMBL" id="BMIR01000016">
    <property type="protein sequence ID" value="GGE49678.1"/>
    <property type="molecule type" value="Genomic_DNA"/>
</dbReference>
<evidence type="ECO:0000313" key="9">
    <source>
        <dbReference type="EMBL" id="GGE49678.1"/>
    </source>
</evidence>
<feature type="transmembrane region" description="Helical" evidence="8">
    <location>
        <begin position="139"/>
        <end position="158"/>
    </location>
</feature>
<keyword evidence="5 8" id="KW-0812">Transmembrane</keyword>
<dbReference type="GO" id="GO:0005886">
    <property type="term" value="C:plasma membrane"/>
    <property type="evidence" value="ECO:0007669"/>
    <property type="project" value="UniProtKB-SubCell"/>
</dbReference>
<dbReference type="GO" id="GO:0033214">
    <property type="term" value="P:siderophore-iron import into cell"/>
    <property type="evidence" value="ECO:0007669"/>
    <property type="project" value="TreeGrafter"/>
</dbReference>
<dbReference type="PANTHER" id="PTHR30472">
    <property type="entry name" value="FERRIC ENTEROBACTIN TRANSPORT SYSTEM PERMEASE PROTEIN"/>
    <property type="match status" value="1"/>
</dbReference>
<comment type="similarity">
    <text evidence="2">Belongs to the binding-protein-dependent transport system permease family. FecCD subfamily.</text>
</comment>
<gene>
    <name evidence="9" type="primary">fecD</name>
    <name evidence="9" type="ORF">GCM10011391_30550</name>
</gene>
<dbReference type="Proteomes" id="UP000628775">
    <property type="component" value="Unassembled WGS sequence"/>
</dbReference>
<dbReference type="InterPro" id="IPR037294">
    <property type="entry name" value="ABC_BtuC-like"/>
</dbReference>
<evidence type="ECO:0000256" key="4">
    <source>
        <dbReference type="ARBA" id="ARBA00022475"/>
    </source>
</evidence>
<organism evidence="9 10">
    <name type="scientific">Pullulanibacillus camelliae</name>
    <dbReference type="NCBI Taxonomy" id="1707096"/>
    <lineage>
        <taxon>Bacteria</taxon>
        <taxon>Bacillati</taxon>
        <taxon>Bacillota</taxon>
        <taxon>Bacilli</taxon>
        <taxon>Bacillales</taxon>
        <taxon>Sporolactobacillaceae</taxon>
        <taxon>Pullulanibacillus</taxon>
    </lineage>
</organism>
<feature type="transmembrane region" description="Helical" evidence="8">
    <location>
        <begin position="21"/>
        <end position="43"/>
    </location>
</feature>
<dbReference type="FunFam" id="1.10.3470.10:FF:000001">
    <property type="entry name" value="Vitamin B12 ABC transporter permease BtuC"/>
    <property type="match status" value="1"/>
</dbReference>
<dbReference type="GO" id="GO:0022857">
    <property type="term" value="F:transmembrane transporter activity"/>
    <property type="evidence" value="ECO:0007669"/>
    <property type="project" value="InterPro"/>
</dbReference>
<feature type="transmembrane region" description="Helical" evidence="8">
    <location>
        <begin position="107"/>
        <end position="127"/>
    </location>
</feature>
<accession>A0A8J2YK54</accession>
<feature type="transmembrane region" description="Helical" evidence="8">
    <location>
        <begin position="296"/>
        <end position="317"/>
    </location>
</feature>
<dbReference type="PANTHER" id="PTHR30472:SF24">
    <property type="entry name" value="FERRIC ENTEROBACTIN TRANSPORT SYSTEM PERMEASE PROTEIN FEPG"/>
    <property type="match status" value="1"/>
</dbReference>
<keyword evidence="4" id="KW-1003">Cell membrane</keyword>
<feature type="transmembrane region" description="Helical" evidence="8">
    <location>
        <begin position="329"/>
        <end position="346"/>
    </location>
</feature>
<reference evidence="9" key="1">
    <citation type="journal article" date="2014" name="Int. J. Syst. Evol. Microbiol.">
        <title>Complete genome sequence of Corynebacterium casei LMG S-19264T (=DSM 44701T), isolated from a smear-ripened cheese.</title>
        <authorList>
            <consortium name="US DOE Joint Genome Institute (JGI-PGF)"/>
            <person name="Walter F."/>
            <person name="Albersmeier A."/>
            <person name="Kalinowski J."/>
            <person name="Ruckert C."/>
        </authorList>
    </citation>
    <scope>NUCLEOTIDE SEQUENCE</scope>
    <source>
        <strain evidence="9">CGMCC 1.15371</strain>
    </source>
</reference>
<evidence type="ECO:0000256" key="1">
    <source>
        <dbReference type="ARBA" id="ARBA00004651"/>
    </source>
</evidence>
<name>A0A8J2YK54_9BACL</name>
<dbReference type="CDD" id="cd06550">
    <property type="entry name" value="TM_ABC_iron-siderophores_like"/>
    <property type="match status" value="1"/>
</dbReference>
<comment type="subcellular location">
    <subcellularLocation>
        <location evidence="1">Cell membrane</location>
        <topology evidence="1">Multi-pass membrane protein</topology>
    </subcellularLocation>
</comment>
<dbReference type="InterPro" id="IPR000522">
    <property type="entry name" value="ABC_transptr_permease_BtuC"/>
</dbReference>
<keyword evidence="10" id="KW-1185">Reference proteome</keyword>
<evidence type="ECO:0000256" key="5">
    <source>
        <dbReference type="ARBA" id="ARBA00022692"/>
    </source>
</evidence>